<dbReference type="Gene3D" id="3.40.50.300">
    <property type="entry name" value="P-loop containing nucleotide triphosphate hydrolases"/>
    <property type="match status" value="1"/>
</dbReference>
<feature type="transmembrane region" description="Helical" evidence="5">
    <location>
        <begin position="12"/>
        <end position="40"/>
    </location>
</feature>
<evidence type="ECO:0000259" key="6">
    <source>
        <dbReference type="SMART" id="SM00382"/>
    </source>
</evidence>
<name>A0ABY5RJB1_HALLR</name>
<dbReference type="SUPFAM" id="SSF52540">
    <property type="entry name" value="P-loop containing nucleoside triphosphate hydrolases"/>
    <property type="match status" value="1"/>
</dbReference>
<evidence type="ECO:0000313" key="7">
    <source>
        <dbReference type="EMBL" id="UVE52239.1"/>
    </source>
</evidence>
<feature type="compositionally biased region" description="Acidic residues" evidence="4">
    <location>
        <begin position="240"/>
        <end position="249"/>
    </location>
</feature>
<evidence type="ECO:0000256" key="4">
    <source>
        <dbReference type="SAM" id="MobiDB-lite"/>
    </source>
</evidence>
<dbReference type="InterPro" id="IPR003959">
    <property type="entry name" value="ATPase_AAA_core"/>
</dbReference>
<evidence type="ECO:0000256" key="3">
    <source>
        <dbReference type="ARBA" id="ARBA00022840"/>
    </source>
</evidence>
<feature type="compositionally biased region" description="Basic residues" evidence="4">
    <location>
        <begin position="129"/>
        <end position="142"/>
    </location>
</feature>
<keyword evidence="5" id="KW-0472">Membrane</keyword>
<feature type="domain" description="AAA+ ATPase" evidence="6">
    <location>
        <begin position="299"/>
        <end position="434"/>
    </location>
</feature>
<dbReference type="InterPro" id="IPR003593">
    <property type="entry name" value="AAA+_ATPase"/>
</dbReference>
<feature type="region of interest" description="Disordered" evidence="4">
    <location>
        <begin position="122"/>
        <end position="249"/>
    </location>
</feature>
<dbReference type="InterPro" id="IPR041569">
    <property type="entry name" value="AAA_lid_3"/>
</dbReference>
<keyword evidence="5" id="KW-1133">Transmembrane helix</keyword>
<organism evidence="7 8">
    <name type="scientific">Haloferax larsenii</name>
    <dbReference type="NCBI Taxonomy" id="302484"/>
    <lineage>
        <taxon>Archaea</taxon>
        <taxon>Methanobacteriati</taxon>
        <taxon>Methanobacteriota</taxon>
        <taxon>Stenosarchaea group</taxon>
        <taxon>Halobacteria</taxon>
        <taxon>Halobacteriales</taxon>
        <taxon>Haloferacaceae</taxon>
        <taxon>Haloferax</taxon>
    </lineage>
</organism>
<proteinExistence type="inferred from homology"/>
<feature type="transmembrane region" description="Helical" evidence="5">
    <location>
        <begin position="83"/>
        <end position="102"/>
    </location>
</feature>
<protein>
    <submittedName>
        <fullName evidence="7">ATP-binding protein</fullName>
    </submittedName>
</protein>
<keyword evidence="5" id="KW-0812">Transmembrane</keyword>
<evidence type="ECO:0000256" key="2">
    <source>
        <dbReference type="ARBA" id="ARBA00022741"/>
    </source>
</evidence>
<geneLocation type="plasmid" evidence="7 8">
    <name>pHl5678-1</name>
</geneLocation>
<sequence>MYPPYWRTAVQLTLLTVFAALTNSPALLLGFVLISSLLHLNVNAWESVHSGVVAGAIGGMVVVIHGMSNGYTAVEWVTGSGEILTFTVVGVVMALATVLTEWKGHPVQWVLITSGLREPEPSIKLDRHPYRKTGSHRGRKSSQKQSKSSSWTSGSGSNPSSSKPSGSETSSKQKSSSNKLEHSIELSEKSKKRRSKKSAADENGDTDVIQGANLGDSETDESPTDGDENDSPLDNPNMASDEEEDDQSVEEFMFPWEESPELRFADIGGYHDTKEELTSQVINPLQSDNESYRRFDVEPARGLLFHGPPGTGKTLFARALANALDRPFVELSQADLTHEHINKSPQLIKQLFAEAQQIGGVVFIDEAEQLLGDRSSARNAHAEDQKVTNMFLSALTKEEQDFLILLTTNQRDGMDEAILRPGRVDSEFEIGLPDLDARKEIIELTVLEVPHNLNQKHIDHLAEKTSGWSGAELTALSNQAKLVAAERTASRLKWADVKQAYREVAANRTEA</sequence>
<dbReference type="Pfam" id="PF17862">
    <property type="entry name" value="AAA_lid_3"/>
    <property type="match status" value="1"/>
</dbReference>
<dbReference type="InterPro" id="IPR027417">
    <property type="entry name" value="P-loop_NTPase"/>
</dbReference>
<dbReference type="EMBL" id="CP078064">
    <property type="protein sequence ID" value="UVE52239.1"/>
    <property type="molecule type" value="Genomic_DNA"/>
</dbReference>
<reference evidence="7" key="1">
    <citation type="submission" date="2021-07" db="EMBL/GenBank/DDBJ databases">
        <title>Studies on halocins as antimicrobial molecules from haloarchaea.</title>
        <authorList>
            <person name="Kumar S."/>
            <person name="Khare S.K."/>
        </authorList>
    </citation>
    <scope>NUCLEOTIDE SEQUENCE</scope>
    <source>
        <strain evidence="7">NCIM 5678</strain>
        <plasmid evidence="7">pHl5678-1</plasmid>
    </source>
</reference>
<feature type="compositionally biased region" description="Basic and acidic residues" evidence="4">
    <location>
        <begin position="179"/>
        <end position="189"/>
    </location>
</feature>
<dbReference type="CDD" id="cd19481">
    <property type="entry name" value="RecA-like_protease"/>
    <property type="match status" value="1"/>
</dbReference>
<keyword evidence="7" id="KW-0614">Plasmid</keyword>
<gene>
    <name evidence="7" type="ORF">KU306_17150</name>
</gene>
<feature type="compositionally biased region" description="Low complexity" evidence="4">
    <location>
        <begin position="143"/>
        <end position="178"/>
    </location>
</feature>
<evidence type="ECO:0000313" key="8">
    <source>
        <dbReference type="Proteomes" id="UP001058330"/>
    </source>
</evidence>
<evidence type="ECO:0000256" key="5">
    <source>
        <dbReference type="SAM" id="Phobius"/>
    </source>
</evidence>
<dbReference type="Pfam" id="PF00004">
    <property type="entry name" value="AAA"/>
    <property type="match status" value="1"/>
</dbReference>
<accession>A0ABY5RJB1</accession>
<dbReference type="Gene3D" id="1.10.8.60">
    <property type="match status" value="1"/>
</dbReference>
<dbReference type="GO" id="GO:0005524">
    <property type="term" value="F:ATP binding"/>
    <property type="evidence" value="ECO:0007669"/>
    <property type="project" value="UniProtKB-KW"/>
</dbReference>
<keyword evidence="8" id="KW-1185">Reference proteome</keyword>
<dbReference type="InterPro" id="IPR050221">
    <property type="entry name" value="26S_Proteasome_ATPase"/>
</dbReference>
<keyword evidence="2" id="KW-0547">Nucleotide-binding</keyword>
<dbReference type="Proteomes" id="UP001058330">
    <property type="component" value="Plasmid pHl5678-1"/>
</dbReference>
<feature type="transmembrane region" description="Helical" evidence="5">
    <location>
        <begin position="52"/>
        <end position="71"/>
    </location>
</feature>
<dbReference type="SMART" id="SM00382">
    <property type="entry name" value="AAA"/>
    <property type="match status" value="1"/>
</dbReference>
<feature type="compositionally biased region" description="Acidic residues" evidence="4">
    <location>
        <begin position="217"/>
        <end position="231"/>
    </location>
</feature>
<dbReference type="PANTHER" id="PTHR23073">
    <property type="entry name" value="26S PROTEASOME REGULATORY SUBUNIT"/>
    <property type="match status" value="1"/>
</dbReference>
<evidence type="ECO:0000256" key="1">
    <source>
        <dbReference type="ARBA" id="ARBA00006914"/>
    </source>
</evidence>
<keyword evidence="3 7" id="KW-0067">ATP-binding</keyword>
<comment type="similarity">
    <text evidence="1">Belongs to the AAA ATPase family.</text>
</comment>